<dbReference type="AlphaFoldDB" id="C7QF53"/>
<dbReference type="OrthoDB" id="3819922at2"/>
<dbReference type="InterPro" id="IPR027417">
    <property type="entry name" value="P-loop_NTPase"/>
</dbReference>
<dbReference type="Gene3D" id="3.40.50.300">
    <property type="entry name" value="P-loop containing nucleotide triphosphate hydrolases"/>
    <property type="match status" value="1"/>
</dbReference>
<dbReference type="InParanoid" id="C7QF53"/>
<dbReference type="eggNOG" id="COG0645">
    <property type="taxonomic scope" value="Bacteria"/>
</dbReference>
<dbReference type="HOGENOM" id="CLU_2045466_0_0_11"/>
<accession>C7QF53</accession>
<keyword evidence="2" id="KW-1185">Reference proteome</keyword>
<protein>
    <submittedName>
        <fullName evidence="1">Uncharacterized protein</fullName>
    </submittedName>
</protein>
<dbReference type="RefSeq" id="WP_015794540.1">
    <property type="nucleotide sequence ID" value="NC_013131.1"/>
</dbReference>
<proteinExistence type="predicted"/>
<dbReference type="Proteomes" id="UP000000851">
    <property type="component" value="Chromosome"/>
</dbReference>
<dbReference type="EMBL" id="CP001700">
    <property type="protein sequence ID" value="ACU74811.1"/>
    <property type="molecule type" value="Genomic_DNA"/>
</dbReference>
<dbReference type="KEGG" id="cai:Caci_5953"/>
<dbReference type="SUPFAM" id="SSF52540">
    <property type="entry name" value="P-loop containing nucleoside triphosphate hydrolases"/>
    <property type="match status" value="1"/>
</dbReference>
<evidence type="ECO:0000313" key="1">
    <source>
        <dbReference type="EMBL" id="ACU74811.1"/>
    </source>
</evidence>
<reference evidence="1 2" key="1">
    <citation type="journal article" date="2009" name="Stand. Genomic Sci.">
        <title>Complete genome sequence of Catenulispora acidiphila type strain (ID 139908).</title>
        <authorList>
            <person name="Copeland A."/>
            <person name="Lapidus A."/>
            <person name="Glavina Del Rio T."/>
            <person name="Nolan M."/>
            <person name="Lucas S."/>
            <person name="Chen F."/>
            <person name="Tice H."/>
            <person name="Cheng J.F."/>
            <person name="Bruce D."/>
            <person name="Goodwin L."/>
            <person name="Pitluck S."/>
            <person name="Mikhailova N."/>
            <person name="Pati A."/>
            <person name="Ivanova N."/>
            <person name="Mavromatis K."/>
            <person name="Chen A."/>
            <person name="Palaniappan K."/>
            <person name="Chain P."/>
            <person name="Land M."/>
            <person name="Hauser L."/>
            <person name="Chang Y.J."/>
            <person name="Jeffries C.D."/>
            <person name="Chertkov O."/>
            <person name="Brettin T."/>
            <person name="Detter J.C."/>
            <person name="Han C."/>
            <person name="Ali Z."/>
            <person name="Tindall B.J."/>
            <person name="Goker M."/>
            <person name="Bristow J."/>
            <person name="Eisen J.A."/>
            <person name="Markowitz V."/>
            <person name="Hugenholtz P."/>
            <person name="Kyrpides N.C."/>
            <person name="Klenk H.P."/>
        </authorList>
    </citation>
    <scope>NUCLEOTIDE SEQUENCE [LARGE SCALE GENOMIC DNA]</scope>
    <source>
        <strain evidence="2">DSM 44928 / JCM 14897 / NBRC 102108 / NRRL B-24433 / ID139908</strain>
    </source>
</reference>
<name>C7QF53_CATAD</name>
<sequence>MPGAGKSTLAEGLARELRAPVFSMEWQLGTLTPFRNVTNENQTPVAEMMLVGALARQLQLGLDVVTDATGHEVEGGTGIGGLPQASEAWSEPHLIMDSATQDAGTTLKRVLDAVATGRSS</sequence>
<gene>
    <name evidence="1" type="ordered locus">Caci_5953</name>
</gene>
<evidence type="ECO:0000313" key="2">
    <source>
        <dbReference type="Proteomes" id="UP000000851"/>
    </source>
</evidence>
<organism evidence="1 2">
    <name type="scientific">Catenulispora acidiphila (strain DSM 44928 / JCM 14897 / NBRC 102108 / NRRL B-24433 / ID139908)</name>
    <dbReference type="NCBI Taxonomy" id="479433"/>
    <lineage>
        <taxon>Bacteria</taxon>
        <taxon>Bacillati</taxon>
        <taxon>Actinomycetota</taxon>
        <taxon>Actinomycetes</taxon>
        <taxon>Catenulisporales</taxon>
        <taxon>Catenulisporaceae</taxon>
        <taxon>Catenulispora</taxon>
    </lineage>
</organism>